<gene>
    <name evidence="1" type="ORF">H3L94_04310</name>
</gene>
<dbReference type="KEGG" id="nsg:H3L94_04310"/>
<dbReference type="AlphaFoldDB" id="A0A7D7ND33"/>
<evidence type="ECO:0000313" key="1">
    <source>
        <dbReference type="EMBL" id="QMT41258.1"/>
    </source>
</evidence>
<accession>A0A7D7ND33</accession>
<organism evidence="1 2">
    <name type="scientific">Neisseria shayeganii</name>
    <dbReference type="NCBI Taxonomy" id="607712"/>
    <lineage>
        <taxon>Bacteria</taxon>
        <taxon>Pseudomonadati</taxon>
        <taxon>Pseudomonadota</taxon>
        <taxon>Betaproteobacteria</taxon>
        <taxon>Neisseriales</taxon>
        <taxon>Neisseriaceae</taxon>
        <taxon>Neisseria</taxon>
    </lineage>
</organism>
<dbReference type="RefSeq" id="WP_182122802.1">
    <property type="nucleotide sequence ID" value="NZ_CP059567.1"/>
</dbReference>
<reference evidence="1 2" key="1">
    <citation type="submission" date="2020-07" db="EMBL/GenBank/DDBJ databases">
        <title>Genomic diversity of species in the Neisseriaceae family.</title>
        <authorList>
            <person name="Vincent A.T."/>
            <person name="Bernet E."/>
            <person name="Veyrier F.J."/>
        </authorList>
    </citation>
    <scope>NUCLEOTIDE SEQUENCE [LARGE SCALE GENOMIC DNA]</scope>
    <source>
        <strain evidence="1 2">DSM 22244</strain>
    </source>
</reference>
<evidence type="ECO:0000313" key="2">
    <source>
        <dbReference type="Proteomes" id="UP000514752"/>
    </source>
</evidence>
<proteinExistence type="predicted"/>
<dbReference type="EMBL" id="CP059567">
    <property type="protein sequence ID" value="QMT41258.1"/>
    <property type="molecule type" value="Genomic_DNA"/>
</dbReference>
<name>A0A7D7ND33_9NEIS</name>
<dbReference type="Proteomes" id="UP000514752">
    <property type="component" value="Chromosome"/>
</dbReference>
<sequence>MLVKKTDQVRALVAQRDYAGALRIASKFRMLAADDKKALVMAHECRHSPDFYRQLGLDTDALQQKGITVLQRLYG</sequence>
<protein>
    <submittedName>
        <fullName evidence="1">Uncharacterized protein</fullName>
    </submittedName>
</protein>